<feature type="compositionally biased region" description="Basic and acidic residues" evidence="8">
    <location>
        <begin position="431"/>
        <end position="440"/>
    </location>
</feature>
<feature type="compositionally biased region" description="Low complexity" evidence="8">
    <location>
        <begin position="286"/>
        <end position="301"/>
    </location>
</feature>
<evidence type="ECO:0000256" key="3">
    <source>
        <dbReference type="ARBA" id="ARBA00022679"/>
    </source>
</evidence>
<dbReference type="GO" id="GO:0005524">
    <property type="term" value="F:ATP binding"/>
    <property type="evidence" value="ECO:0007669"/>
    <property type="project" value="UniProtKB-UniRule"/>
</dbReference>
<dbReference type="AlphaFoldDB" id="A0A8J3XPB4"/>
<evidence type="ECO:0000256" key="8">
    <source>
        <dbReference type="SAM" id="MobiDB-lite"/>
    </source>
</evidence>
<dbReference type="Gene3D" id="3.30.200.20">
    <property type="entry name" value="Phosphorylase Kinase, domain 1"/>
    <property type="match status" value="1"/>
</dbReference>
<keyword evidence="3" id="KW-0808">Transferase</keyword>
<feature type="domain" description="Protein kinase" evidence="10">
    <location>
        <begin position="15"/>
        <end position="269"/>
    </location>
</feature>
<feature type="compositionally biased region" description="Polar residues" evidence="8">
    <location>
        <begin position="408"/>
        <end position="418"/>
    </location>
</feature>
<gene>
    <name evidence="11" type="ORF">Psi02_01820</name>
</gene>
<dbReference type="PROSITE" id="PS00107">
    <property type="entry name" value="PROTEIN_KINASE_ATP"/>
    <property type="match status" value="1"/>
</dbReference>
<dbReference type="SMART" id="SM00220">
    <property type="entry name" value="S_TKc"/>
    <property type="match status" value="1"/>
</dbReference>
<evidence type="ECO:0000256" key="7">
    <source>
        <dbReference type="PROSITE-ProRule" id="PRU10141"/>
    </source>
</evidence>
<sequence>MADAQTSDRVVAGRYRLIEPLGRGGMGIVWRALDDVLRREVAVKELTASAGLSGQDRETFITRTFREARAAGRLSHPGVATVYDVFEEDDRLWIVLELVPSRTLGSIVRDEGPLPPRRVAEIGGQVLAALGAAHAAGVLHRDVKPENVLIAHDGRVVLTDFGIAALEDDSPVTRTGMLIGTPAFMAPERASGATARRASDLWSLGVTLFLAAEGRSPFQRGHALATLAAVAYEEPGPMPQAGPLAPIITGLLAKDPAQRMTAEQAAPLLRAVAELPVSELPVSELPATLPGGAPAPGARTGSPVHSHRRTAGRPAAAPPMPSRPPRSRYRRVPWVFAAVAASMIAVAGVVVGGVAYVTTRDPGAGYTPVSTPTVTVFTTRTAQPLPDGKQEAAQSMTNAGTGSGEPAPQTTRKPSTTPADARSTPKSQPKPRIDEPRRGDGTGGRGGFGNGYWNRHDDGGQNLGSSPPSSRR</sequence>
<feature type="binding site" evidence="7">
    <location>
        <position position="44"/>
    </location>
    <ligand>
        <name>ATP</name>
        <dbReference type="ChEBI" id="CHEBI:30616"/>
    </ligand>
</feature>
<feature type="region of interest" description="Disordered" evidence="8">
    <location>
        <begin position="381"/>
        <end position="472"/>
    </location>
</feature>
<dbReference type="Proteomes" id="UP000644610">
    <property type="component" value="Unassembled WGS sequence"/>
</dbReference>
<feature type="transmembrane region" description="Helical" evidence="9">
    <location>
        <begin position="332"/>
        <end position="357"/>
    </location>
</feature>
<dbReference type="Gene3D" id="1.10.510.10">
    <property type="entry name" value="Transferase(Phosphotransferase) domain 1"/>
    <property type="match status" value="1"/>
</dbReference>
<feature type="compositionally biased region" description="Gly residues" evidence="8">
    <location>
        <begin position="441"/>
        <end position="450"/>
    </location>
</feature>
<accession>A0A8J3XPB4</accession>
<name>A0A8J3XPB4_9ACTN</name>
<dbReference type="Pfam" id="PF00069">
    <property type="entry name" value="Pkinase"/>
    <property type="match status" value="1"/>
</dbReference>
<dbReference type="PANTHER" id="PTHR43289">
    <property type="entry name" value="MITOGEN-ACTIVATED PROTEIN KINASE KINASE KINASE 20-RELATED"/>
    <property type="match status" value="1"/>
</dbReference>
<keyword evidence="6 7" id="KW-0067">ATP-binding</keyword>
<evidence type="ECO:0000259" key="10">
    <source>
        <dbReference type="PROSITE" id="PS50011"/>
    </source>
</evidence>
<dbReference type="PANTHER" id="PTHR43289:SF6">
    <property type="entry name" value="SERINE_THREONINE-PROTEIN KINASE NEKL-3"/>
    <property type="match status" value="1"/>
</dbReference>
<evidence type="ECO:0000256" key="6">
    <source>
        <dbReference type="ARBA" id="ARBA00022840"/>
    </source>
</evidence>
<dbReference type="CDD" id="cd14014">
    <property type="entry name" value="STKc_PknB_like"/>
    <property type="match status" value="1"/>
</dbReference>
<keyword evidence="5" id="KW-0418">Kinase</keyword>
<dbReference type="EMBL" id="BOOQ01000002">
    <property type="protein sequence ID" value="GII43758.1"/>
    <property type="molecule type" value="Genomic_DNA"/>
</dbReference>
<keyword evidence="9" id="KW-0472">Membrane</keyword>
<proteinExistence type="predicted"/>
<comment type="caution">
    <text evidence="11">The sequence shown here is derived from an EMBL/GenBank/DDBJ whole genome shotgun (WGS) entry which is preliminary data.</text>
</comment>
<dbReference type="PROSITE" id="PS50011">
    <property type="entry name" value="PROTEIN_KINASE_DOM"/>
    <property type="match status" value="1"/>
</dbReference>
<evidence type="ECO:0000313" key="12">
    <source>
        <dbReference type="Proteomes" id="UP000644610"/>
    </source>
</evidence>
<dbReference type="InterPro" id="IPR008271">
    <property type="entry name" value="Ser/Thr_kinase_AS"/>
</dbReference>
<dbReference type="InterPro" id="IPR017441">
    <property type="entry name" value="Protein_kinase_ATP_BS"/>
</dbReference>
<keyword evidence="2" id="KW-0723">Serine/threonine-protein kinase</keyword>
<keyword evidence="9" id="KW-0812">Transmembrane</keyword>
<evidence type="ECO:0000256" key="1">
    <source>
        <dbReference type="ARBA" id="ARBA00012513"/>
    </source>
</evidence>
<reference evidence="11" key="1">
    <citation type="submission" date="2021-01" db="EMBL/GenBank/DDBJ databases">
        <title>Whole genome shotgun sequence of Planotetraspora silvatica NBRC 100141.</title>
        <authorList>
            <person name="Komaki H."/>
            <person name="Tamura T."/>
        </authorList>
    </citation>
    <scope>NUCLEOTIDE SEQUENCE</scope>
    <source>
        <strain evidence="11">NBRC 100141</strain>
    </source>
</reference>
<dbReference type="GO" id="GO:0004674">
    <property type="term" value="F:protein serine/threonine kinase activity"/>
    <property type="evidence" value="ECO:0007669"/>
    <property type="project" value="UniProtKB-KW"/>
</dbReference>
<organism evidence="11 12">
    <name type="scientific">Planotetraspora silvatica</name>
    <dbReference type="NCBI Taxonomy" id="234614"/>
    <lineage>
        <taxon>Bacteria</taxon>
        <taxon>Bacillati</taxon>
        <taxon>Actinomycetota</taxon>
        <taxon>Actinomycetes</taxon>
        <taxon>Streptosporangiales</taxon>
        <taxon>Streptosporangiaceae</taxon>
        <taxon>Planotetraspora</taxon>
    </lineage>
</organism>
<feature type="region of interest" description="Disordered" evidence="8">
    <location>
        <begin position="286"/>
        <end position="327"/>
    </location>
</feature>
<evidence type="ECO:0000256" key="2">
    <source>
        <dbReference type="ARBA" id="ARBA00022527"/>
    </source>
</evidence>
<evidence type="ECO:0000256" key="5">
    <source>
        <dbReference type="ARBA" id="ARBA00022777"/>
    </source>
</evidence>
<dbReference type="InterPro" id="IPR000719">
    <property type="entry name" value="Prot_kinase_dom"/>
</dbReference>
<evidence type="ECO:0000256" key="4">
    <source>
        <dbReference type="ARBA" id="ARBA00022741"/>
    </source>
</evidence>
<dbReference type="EC" id="2.7.11.1" evidence="1"/>
<evidence type="ECO:0000313" key="11">
    <source>
        <dbReference type="EMBL" id="GII43758.1"/>
    </source>
</evidence>
<keyword evidence="12" id="KW-1185">Reference proteome</keyword>
<dbReference type="InterPro" id="IPR011009">
    <property type="entry name" value="Kinase-like_dom_sf"/>
</dbReference>
<feature type="compositionally biased region" description="Polar residues" evidence="8">
    <location>
        <begin position="463"/>
        <end position="472"/>
    </location>
</feature>
<dbReference type="RefSeq" id="WP_203970739.1">
    <property type="nucleotide sequence ID" value="NZ_BAAAKY010000005.1"/>
</dbReference>
<keyword evidence="9" id="KW-1133">Transmembrane helix</keyword>
<keyword evidence="4 7" id="KW-0547">Nucleotide-binding</keyword>
<dbReference type="SUPFAM" id="SSF56112">
    <property type="entry name" value="Protein kinase-like (PK-like)"/>
    <property type="match status" value="1"/>
</dbReference>
<protein>
    <recommendedName>
        <fullName evidence="1">non-specific serine/threonine protein kinase</fullName>
        <ecNumber evidence="1">2.7.11.1</ecNumber>
    </recommendedName>
</protein>
<dbReference type="PROSITE" id="PS00108">
    <property type="entry name" value="PROTEIN_KINASE_ST"/>
    <property type="match status" value="1"/>
</dbReference>
<evidence type="ECO:0000256" key="9">
    <source>
        <dbReference type="SAM" id="Phobius"/>
    </source>
</evidence>